<keyword evidence="1" id="KW-0472">Membrane</keyword>
<feature type="transmembrane region" description="Helical" evidence="1">
    <location>
        <begin position="185"/>
        <end position="206"/>
    </location>
</feature>
<evidence type="ECO:0000256" key="1">
    <source>
        <dbReference type="SAM" id="Phobius"/>
    </source>
</evidence>
<evidence type="ECO:0000313" key="2">
    <source>
        <dbReference type="Proteomes" id="UP000887575"/>
    </source>
</evidence>
<accession>A0AAF3FNB7</accession>
<sequence>MSSTDFLSCDGNFLHLPDDRKFKNEKRKDFSSTRISCLTTQLATDSPPRPPKQKDPRLCCITTRTASIIGSCLTMIAILSISGYFTVRLLADSDKSHPVSFGKLLGLILPSCLILFCFMSFQWGLFSRKHFALLPFILTTLLLLVALIGTLVASMLMLPGEVDDINQKSASVAVDRSAGRMGEAIVIRCSVCAIVLLQIIFLYAYLRTFFYLRYLNQNN</sequence>
<feature type="transmembrane region" description="Helical" evidence="1">
    <location>
        <begin position="133"/>
        <end position="158"/>
    </location>
</feature>
<keyword evidence="2" id="KW-1185">Reference proteome</keyword>
<keyword evidence="1" id="KW-0812">Transmembrane</keyword>
<dbReference type="AlphaFoldDB" id="A0AAF3FNB7"/>
<evidence type="ECO:0000313" key="3">
    <source>
        <dbReference type="WBParaSite" id="MBELARI_LOCUS8678"/>
    </source>
</evidence>
<reference evidence="3" key="1">
    <citation type="submission" date="2024-02" db="UniProtKB">
        <authorList>
            <consortium name="WormBaseParasite"/>
        </authorList>
    </citation>
    <scope>IDENTIFICATION</scope>
</reference>
<dbReference type="WBParaSite" id="MBELARI_LOCUS8678">
    <property type="protein sequence ID" value="MBELARI_LOCUS8678"/>
    <property type="gene ID" value="MBELARI_LOCUS8678"/>
</dbReference>
<organism evidence="2 3">
    <name type="scientific">Mesorhabditis belari</name>
    <dbReference type="NCBI Taxonomy" id="2138241"/>
    <lineage>
        <taxon>Eukaryota</taxon>
        <taxon>Metazoa</taxon>
        <taxon>Ecdysozoa</taxon>
        <taxon>Nematoda</taxon>
        <taxon>Chromadorea</taxon>
        <taxon>Rhabditida</taxon>
        <taxon>Rhabditina</taxon>
        <taxon>Rhabditomorpha</taxon>
        <taxon>Rhabditoidea</taxon>
        <taxon>Rhabditidae</taxon>
        <taxon>Mesorhabditinae</taxon>
        <taxon>Mesorhabditis</taxon>
    </lineage>
</organism>
<dbReference type="Proteomes" id="UP000887575">
    <property type="component" value="Unassembled WGS sequence"/>
</dbReference>
<name>A0AAF3FNB7_9BILA</name>
<feature type="transmembrane region" description="Helical" evidence="1">
    <location>
        <begin position="107"/>
        <end position="126"/>
    </location>
</feature>
<keyword evidence="1" id="KW-1133">Transmembrane helix</keyword>
<feature type="transmembrane region" description="Helical" evidence="1">
    <location>
        <begin position="66"/>
        <end position="87"/>
    </location>
</feature>
<protein>
    <submittedName>
        <fullName evidence="3">Uncharacterized protein</fullName>
    </submittedName>
</protein>
<proteinExistence type="predicted"/>